<protein>
    <recommendedName>
        <fullName evidence="2">F-box domain-containing protein</fullName>
    </recommendedName>
</protein>
<feature type="region of interest" description="Disordered" evidence="1">
    <location>
        <begin position="318"/>
        <end position="361"/>
    </location>
</feature>
<comment type="caution">
    <text evidence="3">The sequence shown here is derived from an EMBL/GenBank/DDBJ whole genome shotgun (WGS) entry which is preliminary data.</text>
</comment>
<sequence>MKSLNFAKRNPNGLKTESTNKNKGSTLSGPLGSLTKLPPELLLRIIDELDDAALCDLGCTCRHFNSLIFPMLFDKRYITHYLPEGWISCSRAPRYTLRIIRCSLPTRKFSNIYHCFNKGLEHLEEIEEMHAIVTRMEELGEFRVFLSDPDDWAMSEAPGLDETQVPQLTSEEWTELYLGLLTAALAKGCINAVLGDGERLDYLLSREQTTATHGALTGAVLSLRERVLGSYFDGAFRYKSPFAGQPKRHLPVAQRVVPLPVEENKVPQAEVPEGKVDKHPTSPVIKERKKQSRWLKWVEFFSTKNENSLHAETAVSSTAGYDSNNSKAPSPGSNRGKAQGLNDCSQSKTFAPTSTRPPPKPKLQSLTLYSSIFLTSPSFLNWTNQALSWCASTLTHLELDCRETPSGIWCKFLSKLKLPSLVSFRIASGLFVEEANVQGSDILGFLSRHPGIQKLYLHGIQVSACLSATPDSWKRILPNLTEVTAHPIWISRLLRNKKQCPKLKEVILLTEYYTDMDDTFEYDAMDRALSEILPRSHNLDLIGFKFTCDHGDLDSWLQSHVEAGPNSIMSSFINTKHLQIDSAYFVRIINPASRLDLVAQVAGLFPNLDCLEFKEQPDVYQKTDHIPPLIQALRQHSPQSSSE</sequence>
<dbReference type="Proteomes" id="UP000290288">
    <property type="component" value="Unassembled WGS sequence"/>
</dbReference>
<dbReference type="SMART" id="SM00256">
    <property type="entry name" value="FBOX"/>
    <property type="match status" value="1"/>
</dbReference>
<reference evidence="3 4" key="1">
    <citation type="submission" date="2019-01" db="EMBL/GenBank/DDBJ databases">
        <title>Draft genome sequence of Psathyrella aberdarensis IHI B618.</title>
        <authorList>
            <person name="Buettner E."/>
            <person name="Kellner H."/>
        </authorList>
    </citation>
    <scope>NUCLEOTIDE SEQUENCE [LARGE SCALE GENOMIC DNA]</scope>
    <source>
        <strain evidence="3 4">IHI B618</strain>
    </source>
</reference>
<dbReference type="Pfam" id="PF12937">
    <property type="entry name" value="F-box-like"/>
    <property type="match status" value="1"/>
</dbReference>
<dbReference type="SUPFAM" id="SSF81383">
    <property type="entry name" value="F-box domain"/>
    <property type="match status" value="1"/>
</dbReference>
<dbReference type="InterPro" id="IPR036047">
    <property type="entry name" value="F-box-like_dom_sf"/>
</dbReference>
<dbReference type="EMBL" id="SDEE01000061">
    <property type="protein sequence ID" value="RXW22760.1"/>
    <property type="molecule type" value="Genomic_DNA"/>
</dbReference>
<dbReference type="InterPro" id="IPR001810">
    <property type="entry name" value="F-box_dom"/>
</dbReference>
<feature type="compositionally biased region" description="Polar residues" evidence="1">
    <location>
        <begin position="318"/>
        <end position="333"/>
    </location>
</feature>
<evidence type="ECO:0000259" key="2">
    <source>
        <dbReference type="PROSITE" id="PS50181"/>
    </source>
</evidence>
<proteinExistence type="predicted"/>
<gene>
    <name evidence="3" type="ORF">EST38_g3089</name>
</gene>
<keyword evidence="4" id="KW-1185">Reference proteome</keyword>
<evidence type="ECO:0000256" key="1">
    <source>
        <dbReference type="SAM" id="MobiDB-lite"/>
    </source>
</evidence>
<dbReference type="CDD" id="cd09917">
    <property type="entry name" value="F-box_SF"/>
    <property type="match status" value="1"/>
</dbReference>
<feature type="region of interest" description="Disordered" evidence="1">
    <location>
        <begin position="1"/>
        <end position="31"/>
    </location>
</feature>
<feature type="compositionally biased region" description="Polar residues" evidence="1">
    <location>
        <begin position="13"/>
        <end position="28"/>
    </location>
</feature>
<evidence type="ECO:0000313" key="3">
    <source>
        <dbReference type="EMBL" id="RXW22760.1"/>
    </source>
</evidence>
<dbReference type="Gene3D" id="1.20.1280.50">
    <property type="match status" value="1"/>
</dbReference>
<dbReference type="OrthoDB" id="2635672at2759"/>
<organism evidence="3 4">
    <name type="scientific">Candolleomyces aberdarensis</name>
    <dbReference type="NCBI Taxonomy" id="2316362"/>
    <lineage>
        <taxon>Eukaryota</taxon>
        <taxon>Fungi</taxon>
        <taxon>Dikarya</taxon>
        <taxon>Basidiomycota</taxon>
        <taxon>Agaricomycotina</taxon>
        <taxon>Agaricomycetes</taxon>
        <taxon>Agaricomycetidae</taxon>
        <taxon>Agaricales</taxon>
        <taxon>Agaricineae</taxon>
        <taxon>Psathyrellaceae</taxon>
        <taxon>Candolleomyces</taxon>
    </lineage>
</organism>
<evidence type="ECO:0000313" key="4">
    <source>
        <dbReference type="Proteomes" id="UP000290288"/>
    </source>
</evidence>
<feature type="domain" description="F-box" evidence="2">
    <location>
        <begin position="31"/>
        <end position="80"/>
    </location>
</feature>
<feature type="compositionally biased region" description="Polar residues" evidence="1">
    <location>
        <begin position="342"/>
        <end position="354"/>
    </location>
</feature>
<dbReference type="AlphaFoldDB" id="A0A4Q2DQU9"/>
<dbReference type="PROSITE" id="PS50181">
    <property type="entry name" value="FBOX"/>
    <property type="match status" value="1"/>
</dbReference>
<name>A0A4Q2DQU9_9AGAR</name>
<accession>A0A4Q2DQU9</accession>
<dbReference type="SUPFAM" id="SSF52047">
    <property type="entry name" value="RNI-like"/>
    <property type="match status" value="1"/>
</dbReference>